<dbReference type="InterPro" id="IPR036986">
    <property type="entry name" value="S4_RNA-bd_sf"/>
</dbReference>
<dbReference type="InterPro" id="IPR002942">
    <property type="entry name" value="S4_RNA-bd"/>
</dbReference>
<comment type="caution">
    <text evidence="3">The sequence shown here is derived from an EMBL/GenBank/DDBJ whole genome shotgun (WGS) entry which is preliminary data.</text>
</comment>
<organism evidence="3 4">
    <name type="scientific">Alkaliphilus pronyensis</name>
    <dbReference type="NCBI Taxonomy" id="1482732"/>
    <lineage>
        <taxon>Bacteria</taxon>
        <taxon>Bacillati</taxon>
        <taxon>Bacillota</taxon>
        <taxon>Clostridia</taxon>
        <taxon>Peptostreptococcales</taxon>
        <taxon>Natronincolaceae</taxon>
        <taxon>Alkaliphilus</taxon>
    </lineage>
</organism>
<evidence type="ECO:0000313" key="4">
    <source>
        <dbReference type="Proteomes" id="UP000432715"/>
    </source>
</evidence>
<dbReference type="SUPFAM" id="SSF55174">
    <property type="entry name" value="Alpha-L RNA-binding motif"/>
    <property type="match status" value="1"/>
</dbReference>
<dbReference type="Gene3D" id="3.10.290.10">
    <property type="entry name" value="RNA-binding S4 domain"/>
    <property type="match status" value="1"/>
</dbReference>
<dbReference type="Pfam" id="PF17774">
    <property type="entry name" value="YlmH_RBD"/>
    <property type="match status" value="1"/>
</dbReference>
<dbReference type="EMBL" id="WBZC01000023">
    <property type="protein sequence ID" value="KAB3535274.1"/>
    <property type="molecule type" value="Genomic_DNA"/>
</dbReference>
<dbReference type="AlphaFoldDB" id="A0A6I0F902"/>
<feature type="domain" description="RNA-binding S4" evidence="2">
    <location>
        <begin position="190"/>
        <end position="254"/>
    </location>
</feature>
<dbReference type="Gene3D" id="3.30.70.330">
    <property type="match status" value="1"/>
</dbReference>
<dbReference type="Gene3D" id="3.30.1370.160">
    <property type="match status" value="1"/>
</dbReference>
<protein>
    <submittedName>
        <fullName evidence="3">RNA-binding protein</fullName>
    </submittedName>
</protein>
<dbReference type="Proteomes" id="UP000432715">
    <property type="component" value="Unassembled WGS sequence"/>
</dbReference>
<dbReference type="PANTHER" id="PTHR13633">
    <property type="entry name" value="MITOCHONDRIAL TRANSCRIPTION RESCUE FACTOR 1"/>
    <property type="match status" value="1"/>
</dbReference>
<keyword evidence="1" id="KW-0694">RNA-binding</keyword>
<dbReference type="RefSeq" id="WP_151860991.1">
    <property type="nucleotide sequence ID" value="NZ_WBZC01000023.1"/>
</dbReference>
<sequence length="266" mass="30177">MIDKLKHTNHINDIELQQLAIKILDQANIVLRKHQVRATDFLTPYYGEAIAKILKSIQDINIIHSGGYASAERKMITIFPDYLMEDTITVPIAFLEITANVQFNKLTHRDYLGALLGLGIKREKLGDILIHNENQKQVAQIIVSEDLKDYLLYNLCQVGTSNVTINEIPSNKIIAPELDYKEYGANVSSLRLDAVVSAAYNVTRSVAQELINKELVRVNWEPIKKCDYELNCNAVLSIKGKGRVYITEILGKTRSNRIKLQFKKPL</sequence>
<dbReference type="InterPro" id="IPR040591">
    <property type="entry name" value="RqcP2_RBD"/>
</dbReference>
<evidence type="ECO:0000256" key="1">
    <source>
        <dbReference type="PROSITE-ProRule" id="PRU00182"/>
    </source>
</evidence>
<dbReference type="InterPro" id="IPR012677">
    <property type="entry name" value="Nucleotide-bd_a/b_plait_sf"/>
</dbReference>
<dbReference type="GO" id="GO:0003723">
    <property type="term" value="F:RNA binding"/>
    <property type="evidence" value="ECO:0007669"/>
    <property type="project" value="UniProtKB-KW"/>
</dbReference>
<dbReference type="PROSITE" id="PS50889">
    <property type="entry name" value="S4"/>
    <property type="match status" value="1"/>
</dbReference>
<dbReference type="CDD" id="cd00165">
    <property type="entry name" value="S4"/>
    <property type="match status" value="1"/>
</dbReference>
<gene>
    <name evidence="3" type="ORF">F8154_07485</name>
</gene>
<evidence type="ECO:0000313" key="3">
    <source>
        <dbReference type="EMBL" id="KAB3535274.1"/>
    </source>
</evidence>
<dbReference type="PANTHER" id="PTHR13633:SF3">
    <property type="entry name" value="MITOCHONDRIAL TRANSCRIPTION RESCUE FACTOR 1"/>
    <property type="match status" value="1"/>
</dbReference>
<reference evidence="3 4" key="1">
    <citation type="submission" date="2019-10" db="EMBL/GenBank/DDBJ databases">
        <title>Alkaliphilus serpentinus sp. nov. and Alkaliphilus pronyensis sp. nov., two novel anaerobic alkaliphilic species isolated from the serpentinized-hosted hydrothermal field of the Prony Bay (New Caledonia).</title>
        <authorList>
            <person name="Postec A."/>
        </authorList>
    </citation>
    <scope>NUCLEOTIDE SEQUENCE [LARGE SCALE GENOMIC DNA]</scope>
    <source>
        <strain evidence="3 4">LacV</strain>
    </source>
</reference>
<accession>A0A6I0F902</accession>
<dbReference type="SMART" id="SM00363">
    <property type="entry name" value="S4"/>
    <property type="match status" value="1"/>
</dbReference>
<keyword evidence="4" id="KW-1185">Reference proteome</keyword>
<evidence type="ECO:0000259" key="2">
    <source>
        <dbReference type="SMART" id="SM00363"/>
    </source>
</evidence>
<name>A0A6I0F902_9FIRM</name>
<dbReference type="Pfam" id="PF01479">
    <property type="entry name" value="S4"/>
    <property type="match status" value="1"/>
</dbReference>
<dbReference type="OrthoDB" id="9812787at2"/>
<proteinExistence type="predicted"/>